<evidence type="ECO:0000313" key="1">
    <source>
        <dbReference type="EMBL" id="CAF4377585.1"/>
    </source>
</evidence>
<sequence length="29" mass="3327">GQIDMTLVTLASDYLYLLMHIMENGNELK</sequence>
<organism evidence="1 2">
    <name type="scientific">Rotaria sordida</name>
    <dbReference type="NCBI Taxonomy" id="392033"/>
    <lineage>
        <taxon>Eukaryota</taxon>
        <taxon>Metazoa</taxon>
        <taxon>Spiralia</taxon>
        <taxon>Gnathifera</taxon>
        <taxon>Rotifera</taxon>
        <taxon>Eurotatoria</taxon>
        <taxon>Bdelloidea</taxon>
        <taxon>Philodinida</taxon>
        <taxon>Philodinidae</taxon>
        <taxon>Rotaria</taxon>
    </lineage>
</organism>
<dbReference type="AlphaFoldDB" id="A0A820MM34"/>
<name>A0A820MM34_9BILA</name>
<comment type="caution">
    <text evidence="1">The sequence shown here is derived from an EMBL/GenBank/DDBJ whole genome shotgun (WGS) entry which is preliminary data.</text>
</comment>
<proteinExistence type="predicted"/>
<evidence type="ECO:0000313" key="2">
    <source>
        <dbReference type="Proteomes" id="UP000663836"/>
    </source>
</evidence>
<gene>
    <name evidence="1" type="ORF">JBS370_LOCUS42739</name>
</gene>
<reference evidence="1" key="1">
    <citation type="submission" date="2021-02" db="EMBL/GenBank/DDBJ databases">
        <authorList>
            <person name="Nowell W R."/>
        </authorList>
    </citation>
    <scope>NUCLEOTIDE SEQUENCE</scope>
</reference>
<dbReference type="EMBL" id="CAJOBD010059317">
    <property type="protein sequence ID" value="CAF4377585.1"/>
    <property type="molecule type" value="Genomic_DNA"/>
</dbReference>
<protein>
    <submittedName>
        <fullName evidence="1">Uncharacterized protein</fullName>
    </submittedName>
</protein>
<feature type="non-terminal residue" evidence="1">
    <location>
        <position position="1"/>
    </location>
</feature>
<accession>A0A820MM34</accession>
<dbReference type="Proteomes" id="UP000663836">
    <property type="component" value="Unassembled WGS sequence"/>
</dbReference>